<dbReference type="Proteomes" id="UP000198598">
    <property type="component" value="Unassembled WGS sequence"/>
</dbReference>
<dbReference type="Gene3D" id="1.10.10.1260">
    <property type="entry name" value="Envelope glycoprotein gp160, DUF2291, helical domain"/>
    <property type="match status" value="1"/>
</dbReference>
<dbReference type="AlphaFoldDB" id="A0A1I1QPP2"/>
<name>A0A1I1QPP2_9BACT</name>
<protein>
    <submittedName>
        <fullName evidence="1">Predicted lipoprotein</fullName>
    </submittedName>
</protein>
<accession>A0A1I1QPP2</accession>
<keyword evidence="2" id="KW-1185">Reference proteome</keyword>
<dbReference type="InterPro" id="IPR014582">
    <property type="entry name" value="UCP033535_lipo"/>
</dbReference>
<gene>
    <name evidence="1" type="ORF">SAMN05216167_10453</name>
</gene>
<dbReference type="Gene3D" id="2.40.50.420">
    <property type="entry name" value="Envelope glycoprotein gp160, DUF2291, alpha/beta domain"/>
    <property type="match status" value="1"/>
</dbReference>
<dbReference type="STRING" id="662367.SAMN05216167_10453"/>
<dbReference type="RefSeq" id="WP_093826398.1">
    <property type="nucleotide sequence ID" value="NZ_FOLQ01000004.1"/>
</dbReference>
<reference evidence="1 2" key="1">
    <citation type="submission" date="2016-10" db="EMBL/GenBank/DDBJ databases">
        <authorList>
            <person name="de Groot N.N."/>
        </authorList>
    </citation>
    <scope>NUCLEOTIDE SEQUENCE [LARGE SCALE GENOMIC DNA]</scope>
    <source>
        <strain evidence="1 2">DSM 26130</strain>
    </source>
</reference>
<dbReference type="SUPFAM" id="SSF141318">
    <property type="entry name" value="TM0957-like"/>
    <property type="match status" value="1"/>
</dbReference>
<organism evidence="1 2">
    <name type="scientific">Spirosoma endophyticum</name>
    <dbReference type="NCBI Taxonomy" id="662367"/>
    <lineage>
        <taxon>Bacteria</taxon>
        <taxon>Pseudomonadati</taxon>
        <taxon>Bacteroidota</taxon>
        <taxon>Cytophagia</taxon>
        <taxon>Cytophagales</taxon>
        <taxon>Cytophagaceae</taxon>
        <taxon>Spirosoma</taxon>
    </lineage>
</organism>
<proteinExistence type="predicted"/>
<keyword evidence="1" id="KW-0449">Lipoprotein</keyword>
<dbReference type="InterPro" id="IPR036215">
    <property type="entry name" value="TM0957-like_sf"/>
</dbReference>
<sequence>MPKNTLKYAILLVLLGVVAYNSVYFKKLDEVNATSGANAGSKFDAAAYANTFWTTKLLPAGASSATELSTLISSLKTDREKAFDTYSHALGIGNIRYFLVKGEGQITAIGDNDVTVALPDGESVNLATEYIFGNAARDASGLIKITEFDNTMDLNNVSTELNTIIRNKVIPLFKASTKTGSTVKFVGVIELNKAHLRLENLEVILISVELGAGSKGQGEKSLTSRIQSKHYAPGTRPYILC</sequence>
<dbReference type="EMBL" id="FOLQ01000004">
    <property type="protein sequence ID" value="SFD24071.1"/>
    <property type="molecule type" value="Genomic_DNA"/>
</dbReference>
<dbReference type="Pfam" id="PF10054">
    <property type="entry name" value="DUF2291"/>
    <property type="match status" value="1"/>
</dbReference>
<evidence type="ECO:0000313" key="1">
    <source>
        <dbReference type="EMBL" id="SFD24071.1"/>
    </source>
</evidence>
<evidence type="ECO:0000313" key="2">
    <source>
        <dbReference type="Proteomes" id="UP000198598"/>
    </source>
</evidence>
<dbReference type="OrthoDB" id="1425705at2"/>